<dbReference type="RefSeq" id="WP_167924966.1">
    <property type="nucleotide sequence ID" value="NZ_JAATVY010000005.1"/>
</dbReference>
<keyword evidence="3" id="KW-1185">Reference proteome</keyword>
<accession>A0ABX0XXT1</accession>
<evidence type="ECO:0000313" key="2">
    <source>
        <dbReference type="EMBL" id="NJC70055.1"/>
    </source>
</evidence>
<keyword evidence="2" id="KW-0378">Hydrolase</keyword>
<organism evidence="2 3">
    <name type="scientific">Planosporangium thailandense</name>
    <dbReference type="NCBI Taxonomy" id="765197"/>
    <lineage>
        <taxon>Bacteria</taxon>
        <taxon>Bacillati</taxon>
        <taxon>Actinomycetota</taxon>
        <taxon>Actinomycetes</taxon>
        <taxon>Micromonosporales</taxon>
        <taxon>Micromonosporaceae</taxon>
        <taxon>Planosporangium</taxon>
    </lineage>
</organism>
<dbReference type="EMBL" id="JAATVY010000005">
    <property type="protein sequence ID" value="NJC70055.1"/>
    <property type="molecule type" value="Genomic_DNA"/>
</dbReference>
<dbReference type="PANTHER" id="PTHR35333:SF3">
    <property type="entry name" value="BETA-LACTAMASE-TYPE TRANSPEPTIDASE FOLD CONTAINING PROTEIN"/>
    <property type="match status" value="1"/>
</dbReference>
<feature type="domain" description="Beta-lactamase class A catalytic" evidence="1">
    <location>
        <begin position="84"/>
        <end position="129"/>
    </location>
</feature>
<dbReference type="SUPFAM" id="SSF56601">
    <property type="entry name" value="beta-lactamase/transpeptidase-like"/>
    <property type="match status" value="1"/>
</dbReference>
<proteinExistence type="predicted"/>
<protein>
    <submittedName>
        <fullName evidence="2">Serine hydrolase</fullName>
    </submittedName>
</protein>
<sequence>MTAGVSAAVVVVDPFTLQRAPGREAAPRPSPLNALVVPVQTPSASPTAALSAVRSPQEQRQQNEAALTAALQKYDEDTYADLAVTVVDRRTGRTFSFNGQRPFETASTVKVDILATLLLQAQRAGRTLTSSEKSLARSMIEESDNDAATALWKKTGGISGSAGVFGLIATTPGARGKWGVTTTTTEDRARLIDTLADPAGPVANADYLFGLMRNVADDQSWGISAAARPSETVAVKNGWMTRDDDDGRWEINSIGRITGADTDVTMAILSRGHASQQAGITMVEAVAKLARTYLEW</sequence>
<dbReference type="InterPro" id="IPR000871">
    <property type="entry name" value="Beta-lactam_class-A"/>
</dbReference>
<dbReference type="PANTHER" id="PTHR35333">
    <property type="entry name" value="BETA-LACTAMASE"/>
    <property type="match status" value="1"/>
</dbReference>
<dbReference type="InterPro" id="IPR012338">
    <property type="entry name" value="Beta-lactam/transpept-like"/>
</dbReference>
<name>A0ABX0XXT1_9ACTN</name>
<comment type="caution">
    <text evidence="2">The sequence shown here is derived from an EMBL/GenBank/DDBJ whole genome shotgun (WGS) entry which is preliminary data.</text>
</comment>
<gene>
    <name evidence="2" type="ORF">HC031_10085</name>
</gene>
<reference evidence="2 3" key="1">
    <citation type="submission" date="2020-03" db="EMBL/GenBank/DDBJ databases">
        <title>WGS of the type strain of Planosporangium spp.</title>
        <authorList>
            <person name="Thawai C."/>
        </authorList>
    </citation>
    <scope>NUCLEOTIDE SEQUENCE [LARGE SCALE GENOMIC DNA]</scope>
    <source>
        <strain evidence="2 3">TBRC 5610</strain>
    </source>
</reference>
<dbReference type="InterPro" id="IPR045155">
    <property type="entry name" value="Beta-lactam_cat"/>
</dbReference>
<evidence type="ECO:0000259" key="1">
    <source>
        <dbReference type="Pfam" id="PF13354"/>
    </source>
</evidence>
<dbReference type="GO" id="GO:0016787">
    <property type="term" value="F:hydrolase activity"/>
    <property type="evidence" value="ECO:0007669"/>
    <property type="project" value="UniProtKB-KW"/>
</dbReference>
<evidence type="ECO:0000313" key="3">
    <source>
        <dbReference type="Proteomes" id="UP000722989"/>
    </source>
</evidence>
<dbReference type="Proteomes" id="UP000722989">
    <property type="component" value="Unassembled WGS sequence"/>
</dbReference>
<dbReference type="Pfam" id="PF13354">
    <property type="entry name" value="Beta-lactamase2"/>
    <property type="match status" value="1"/>
</dbReference>
<dbReference type="Gene3D" id="3.40.710.10">
    <property type="entry name" value="DD-peptidase/beta-lactamase superfamily"/>
    <property type="match status" value="1"/>
</dbReference>